<comment type="catalytic activity">
    <reaction evidence="18">
        <text>butanoyl-CoA + oxidized [electron-transfer flavoprotein] + H(+) = (2E)-butenoyl-CoA + reduced [electron-transfer flavoprotein]</text>
        <dbReference type="Rhea" id="RHEA:24004"/>
        <dbReference type="Rhea" id="RHEA-COMP:10685"/>
        <dbReference type="Rhea" id="RHEA-COMP:10686"/>
        <dbReference type="ChEBI" id="CHEBI:15378"/>
        <dbReference type="ChEBI" id="CHEBI:57332"/>
        <dbReference type="ChEBI" id="CHEBI:57371"/>
        <dbReference type="ChEBI" id="CHEBI:57692"/>
        <dbReference type="ChEBI" id="CHEBI:58307"/>
    </reaction>
    <physiologicalReaction direction="left-to-right" evidence="18">
        <dbReference type="Rhea" id="RHEA:24005"/>
    </physiologicalReaction>
</comment>
<evidence type="ECO:0000259" key="23">
    <source>
        <dbReference type="Pfam" id="PF00441"/>
    </source>
</evidence>
<comment type="similarity">
    <text evidence="3 22">Belongs to the acyl-CoA dehydrogenase family.</text>
</comment>
<dbReference type="AlphaFoldDB" id="A0A7R9QYI0"/>
<evidence type="ECO:0000256" key="2">
    <source>
        <dbReference type="ARBA" id="ARBA00005198"/>
    </source>
</evidence>
<dbReference type="InterPro" id="IPR037069">
    <property type="entry name" value="AcylCoA_DH/ox_N_sf"/>
</dbReference>
<dbReference type="SUPFAM" id="SSF56645">
    <property type="entry name" value="Acyl-CoA dehydrogenase NM domain-like"/>
    <property type="match status" value="1"/>
</dbReference>
<dbReference type="Gene3D" id="1.20.140.10">
    <property type="entry name" value="Butyryl-CoA Dehydrogenase, subunit A, domain 3"/>
    <property type="match status" value="1"/>
</dbReference>
<keyword evidence="7" id="KW-0276">Fatty acid metabolism</keyword>
<evidence type="ECO:0000256" key="19">
    <source>
        <dbReference type="ARBA" id="ARBA00049192"/>
    </source>
</evidence>
<dbReference type="GO" id="GO:0005739">
    <property type="term" value="C:mitochondrion"/>
    <property type="evidence" value="ECO:0007669"/>
    <property type="project" value="TreeGrafter"/>
</dbReference>
<dbReference type="InterPro" id="IPR006089">
    <property type="entry name" value="Acyl-CoA_DH_CS"/>
</dbReference>
<evidence type="ECO:0000256" key="1">
    <source>
        <dbReference type="ARBA" id="ARBA00001974"/>
    </source>
</evidence>
<evidence type="ECO:0000256" key="21">
    <source>
        <dbReference type="ARBA" id="ARBA00051903"/>
    </source>
</evidence>
<evidence type="ECO:0000256" key="13">
    <source>
        <dbReference type="ARBA" id="ARBA00041537"/>
    </source>
</evidence>
<evidence type="ECO:0000256" key="15">
    <source>
        <dbReference type="ARBA" id="ARBA00048235"/>
    </source>
</evidence>
<comment type="catalytic activity">
    <reaction evidence="21">
        <text>2-methylpropanoyl-CoA + oxidized [electron-transfer flavoprotein] + H(+) = 2-methylpropenoyl-CoA + reduced [electron-transfer flavoprotein]</text>
        <dbReference type="Rhea" id="RHEA:44180"/>
        <dbReference type="Rhea" id="RHEA-COMP:10685"/>
        <dbReference type="Rhea" id="RHEA-COMP:10686"/>
        <dbReference type="ChEBI" id="CHEBI:15378"/>
        <dbReference type="ChEBI" id="CHEBI:57338"/>
        <dbReference type="ChEBI" id="CHEBI:57692"/>
        <dbReference type="ChEBI" id="CHEBI:58307"/>
        <dbReference type="ChEBI" id="CHEBI:62500"/>
    </reaction>
    <physiologicalReaction direction="left-to-right" evidence="21">
        <dbReference type="Rhea" id="RHEA:44181"/>
    </physiologicalReaction>
</comment>
<evidence type="ECO:0000256" key="4">
    <source>
        <dbReference type="ARBA" id="ARBA00011881"/>
    </source>
</evidence>
<dbReference type="EC" id="1.3.8.5" evidence="11"/>
<dbReference type="FunFam" id="2.40.110.10:FF:000001">
    <property type="entry name" value="Acyl-CoA dehydrogenase, mitochondrial"/>
    <property type="match status" value="1"/>
</dbReference>
<protein>
    <recommendedName>
        <fullName evidence="12">Short/branched chain specific acyl-CoA dehydrogenase, mitochondrial</fullName>
        <ecNumber evidence="11">1.3.8.5</ecNumber>
    </recommendedName>
    <alternativeName>
        <fullName evidence="14">2-methyl branched chain acyl-CoA dehydrogenase</fullName>
    </alternativeName>
    <alternativeName>
        <fullName evidence="13">2-methylbutyryl-coenzyme A dehydrogenase</fullName>
    </alternativeName>
</protein>
<comment type="catalytic activity">
    <reaction evidence="17">
        <text>(2R)-2-methylbutanoyl-CoA + oxidized [electron-transfer flavoprotein] + H(+) = ethylacryloyl-CoA + reduced [electron-transfer flavoprotein]</text>
        <dbReference type="Rhea" id="RHEA:65296"/>
        <dbReference type="Rhea" id="RHEA-COMP:10685"/>
        <dbReference type="Rhea" id="RHEA-COMP:10686"/>
        <dbReference type="ChEBI" id="CHEBI:15378"/>
        <dbReference type="ChEBI" id="CHEBI:57692"/>
        <dbReference type="ChEBI" id="CHEBI:58307"/>
        <dbReference type="ChEBI" id="CHEBI:156439"/>
        <dbReference type="ChEBI" id="CHEBI:156440"/>
    </reaction>
    <physiologicalReaction direction="left-to-right" evidence="17">
        <dbReference type="Rhea" id="RHEA:65297"/>
    </physiologicalReaction>
</comment>
<evidence type="ECO:0000256" key="22">
    <source>
        <dbReference type="RuleBase" id="RU362125"/>
    </source>
</evidence>
<dbReference type="SUPFAM" id="SSF47203">
    <property type="entry name" value="Acyl-CoA dehydrogenase C-terminal domain-like"/>
    <property type="match status" value="1"/>
</dbReference>
<proteinExistence type="inferred from homology"/>
<evidence type="ECO:0000256" key="10">
    <source>
        <dbReference type="ARBA" id="ARBA00037895"/>
    </source>
</evidence>
<evidence type="ECO:0000256" key="20">
    <source>
        <dbReference type="ARBA" id="ARBA00049552"/>
    </source>
</evidence>
<keyword evidence="9" id="KW-0443">Lipid metabolism</keyword>
<accession>A0A7R9QYI0</accession>
<dbReference type="PROSITE" id="PS00072">
    <property type="entry name" value="ACYL_COA_DH_1"/>
    <property type="match status" value="1"/>
</dbReference>
<dbReference type="Pfam" id="PF00441">
    <property type="entry name" value="Acyl-CoA_dh_1"/>
    <property type="match status" value="1"/>
</dbReference>
<comment type="catalytic activity">
    <reaction evidence="20">
        <text>(2S)-2-methylbutanoyl-CoA + oxidized [electron-transfer flavoprotein] + H(+) = (2E)-2-methylbut-2-enoyl-CoA + reduced [electron-transfer flavoprotein]</text>
        <dbReference type="Rhea" id="RHEA:48256"/>
        <dbReference type="Rhea" id="RHEA-COMP:10685"/>
        <dbReference type="Rhea" id="RHEA-COMP:10686"/>
        <dbReference type="ChEBI" id="CHEBI:15378"/>
        <dbReference type="ChEBI" id="CHEBI:57337"/>
        <dbReference type="ChEBI" id="CHEBI:57692"/>
        <dbReference type="ChEBI" id="CHEBI:58307"/>
        <dbReference type="ChEBI" id="CHEBI:88166"/>
    </reaction>
    <physiologicalReaction direction="left-to-right" evidence="20">
        <dbReference type="Rhea" id="RHEA:48257"/>
    </physiologicalReaction>
</comment>
<comment type="pathway">
    <text evidence="10">Amino-acid degradation; L-isoleucine degradation.</text>
</comment>
<evidence type="ECO:0000256" key="3">
    <source>
        <dbReference type="ARBA" id="ARBA00009347"/>
    </source>
</evidence>
<dbReference type="InterPro" id="IPR009075">
    <property type="entry name" value="AcylCo_DH/oxidase_C"/>
</dbReference>
<feature type="non-terminal residue" evidence="26">
    <location>
        <position position="400"/>
    </location>
</feature>
<comment type="pathway">
    <text evidence="2">Lipid metabolism; mitochondrial fatty acid beta-oxidation.</text>
</comment>
<evidence type="ECO:0000256" key="12">
    <source>
        <dbReference type="ARBA" id="ARBA00039850"/>
    </source>
</evidence>
<dbReference type="InterPro" id="IPR046373">
    <property type="entry name" value="Acyl-CoA_Oxase/DH_mid-dom_sf"/>
</dbReference>
<dbReference type="OrthoDB" id="10254877at2759"/>
<comment type="cofactor">
    <cofactor evidence="1 22">
        <name>FAD</name>
        <dbReference type="ChEBI" id="CHEBI:57692"/>
    </cofactor>
</comment>
<organism evidence="26">
    <name type="scientific">Oppiella nova</name>
    <dbReference type="NCBI Taxonomy" id="334625"/>
    <lineage>
        <taxon>Eukaryota</taxon>
        <taxon>Metazoa</taxon>
        <taxon>Ecdysozoa</taxon>
        <taxon>Arthropoda</taxon>
        <taxon>Chelicerata</taxon>
        <taxon>Arachnida</taxon>
        <taxon>Acari</taxon>
        <taxon>Acariformes</taxon>
        <taxon>Sarcoptiformes</taxon>
        <taxon>Oribatida</taxon>
        <taxon>Brachypylina</taxon>
        <taxon>Oppioidea</taxon>
        <taxon>Oppiidae</taxon>
        <taxon>Oppiella</taxon>
    </lineage>
</organism>
<evidence type="ECO:0000256" key="9">
    <source>
        <dbReference type="ARBA" id="ARBA00023098"/>
    </source>
</evidence>
<evidence type="ECO:0000313" key="26">
    <source>
        <dbReference type="EMBL" id="CAD7661902.1"/>
    </source>
</evidence>
<evidence type="ECO:0000256" key="16">
    <source>
        <dbReference type="ARBA" id="ARBA00048307"/>
    </source>
</evidence>
<evidence type="ECO:0000256" key="6">
    <source>
        <dbReference type="ARBA" id="ARBA00022827"/>
    </source>
</evidence>
<comment type="catalytic activity">
    <reaction evidence="15">
        <text>2-methylbutanoyl-CoA + oxidized [electron-transfer flavoprotein] + H(+) = (2E)-2-methylbut-2-enoyl-CoA + reduced [electron-transfer flavoprotein]</text>
        <dbReference type="Rhea" id="RHEA:43780"/>
        <dbReference type="Rhea" id="RHEA-COMP:10685"/>
        <dbReference type="Rhea" id="RHEA-COMP:10686"/>
        <dbReference type="ChEBI" id="CHEBI:15378"/>
        <dbReference type="ChEBI" id="CHEBI:57336"/>
        <dbReference type="ChEBI" id="CHEBI:57337"/>
        <dbReference type="ChEBI" id="CHEBI:57692"/>
        <dbReference type="ChEBI" id="CHEBI:58307"/>
        <dbReference type="EC" id="1.3.8.5"/>
    </reaction>
    <physiologicalReaction direction="left-to-right" evidence="15">
        <dbReference type="Rhea" id="RHEA:43781"/>
    </physiologicalReaction>
</comment>
<dbReference type="InterPro" id="IPR009100">
    <property type="entry name" value="AcylCoA_DH/oxidase_NM_dom_sf"/>
</dbReference>
<keyword evidence="27" id="KW-1185">Reference proteome</keyword>
<dbReference type="Gene3D" id="2.40.110.10">
    <property type="entry name" value="Butyryl-CoA Dehydrogenase, subunit A, domain 2"/>
    <property type="match status" value="1"/>
</dbReference>
<comment type="catalytic activity">
    <reaction evidence="19">
        <text>hexanoyl-CoA + oxidized [electron-transfer flavoprotein] + H(+) = (2E)-hexenoyl-CoA + reduced [electron-transfer flavoprotein]</text>
        <dbReference type="Rhea" id="RHEA:43464"/>
        <dbReference type="Rhea" id="RHEA-COMP:10685"/>
        <dbReference type="Rhea" id="RHEA-COMP:10686"/>
        <dbReference type="ChEBI" id="CHEBI:15378"/>
        <dbReference type="ChEBI" id="CHEBI:57692"/>
        <dbReference type="ChEBI" id="CHEBI:58307"/>
        <dbReference type="ChEBI" id="CHEBI:62077"/>
        <dbReference type="ChEBI" id="CHEBI:62620"/>
    </reaction>
    <physiologicalReaction direction="left-to-right" evidence="19">
        <dbReference type="Rhea" id="RHEA:43465"/>
    </physiologicalReaction>
</comment>
<keyword evidence="8 22" id="KW-0560">Oxidoreductase</keyword>
<dbReference type="Pfam" id="PF02771">
    <property type="entry name" value="Acyl-CoA_dh_N"/>
    <property type="match status" value="1"/>
</dbReference>
<evidence type="ECO:0000256" key="17">
    <source>
        <dbReference type="ARBA" id="ARBA00048592"/>
    </source>
</evidence>
<evidence type="ECO:0000259" key="25">
    <source>
        <dbReference type="Pfam" id="PF02771"/>
    </source>
</evidence>
<dbReference type="GO" id="GO:0050660">
    <property type="term" value="F:flavin adenine dinucleotide binding"/>
    <property type="evidence" value="ECO:0007669"/>
    <property type="project" value="InterPro"/>
</dbReference>
<dbReference type="EMBL" id="OC940308">
    <property type="protein sequence ID" value="CAD7661902.1"/>
    <property type="molecule type" value="Genomic_DNA"/>
</dbReference>
<evidence type="ECO:0000256" key="14">
    <source>
        <dbReference type="ARBA" id="ARBA00042821"/>
    </source>
</evidence>
<evidence type="ECO:0000256" key="11">
    <source>
        <dbReference type="ARBA" id="ARBA00039036"/>
    </source>
</evidence>
<dbReference type="Proteomes" id="UP000728032">
    <property type="component" value="Unassembled WGS sequence"/>
</dbReference>
<gene>
    <name evidence="26" type="ORF">ONB1V03_LOCUS18462</name>
</gene>
<feature type="domain" description="Acyl-CoA dehydrogenase/oxidase C-terminal" evidence="23">
    <location>
        <begin position="284"/>
        <end position="399"/>
    </location>
</feature>
<dbReference type="InterPro" id="IPR036250">
    <property type="entry name" value="AcylCo_DH-like_C"/>
</dbReference>
<keyword evidence="6 22" id="KW-0274">FAD</keyword>
<dbReference type="Gene3D" id="1.10.540.10">
    <property type="entry name" value="Acyl-CoA dehydrogenase/oxidase, N-terminal domain"/>
    <property type="match status" value="1"/>
</dbReference>
<dbReference type="InterPro" id="IPR006091">
    <property type="entry name" value="Acyl-CoA_Oxase/DH_mid-dom"/>
</dbReference>
<dbReference type="PANTHER" id="PTHR43884">
    <property type="entry name" value="ACYL-COA DEHYDROGENASE"/>
    <property type="match status" value="1"/>
</dbReference>
<keyword evidence="5 22" id="KW-0285">Flavoprotein</keyword>
<evidence type="ECO:0000259" key="24">
    <source>
        <dbReference type="Pfam" id="PF02770"/>
    </source>
</evidence>
<dbReference type="EMBL" id="CAJPVJ010025483">
    <property type="protein sequence ID" value="CAG2179038.1"/>
    <property type="molecule type" value="Genomic_DNA"/>
</dbReference>
<reference evidence="26" key="1">
    <citation type="submission" date="2020-11" db="EMBL/GenBank/DDBJ databases">
        <authorList>
            <person name="Tran Van P."/>
        </authorList>
    </citation>
    <scope>NUCLEOTIDE SEQUENCE</scope>
</reference>
<name>A0A7R9QYI0_9ACAR</name>
<evidence type="ECO:0000256" key="18">
    <source>
        <dbReference type="ARBA" id="ARBA00049096"/>
    </source>
</evidence>
<dbReference type="FunFam" id="1.20.140.10:FF:000004">
    <property type="entry name" value="Acyl-CoA dehydrogenase FadE25"/>
    <property type="match status" value="1"/>
</dbReference>
<feature type="domain" description="Acyl-CoA oxidase/dehydrogenase middle" evidence="24">
    <location>
        <begin position="177"/>
        <end position="272"/>
    </location>
</feature>
<dbReference type="GO" id="GO:0006631">
    <property type="term" value="P:fatty acid metabolic process"/>
    <property type="evidence" value="ECO:0007669"/>
    <property type="project" value="UniProtKB-KW"/>
</dbReference>
<evidence type="ECO:0000313" key="27">
    <source>
        <dbReference type="Proteomes" id="UP000728032"/>
    </source>
</evidence>
<dbReference type="GO" id="GO:0003853">
    <property type="term" value="F:short-chain 2-methyl fatty acyl-CoA dehydrogenase activity"/>
    <property type="evidence" value="ECO:0007669"/>
    <property type="project" value="UniProtKB-EC"/>
</dbReference>
<dbReference type="InterPro" id="IPR013786">
    <property type="entry name" value="AcylCoA_DH/ox_N"/>
</dbReference>
<dbReference type="PANTHER" id="PTHR43884:SF1">
    <property type="entry name" value="SHORT_BRANCHED CHAIN SPECIFIC ACYL-COA DEHYDROGENASE, MITOCHONDRIAL"/>
    <property type="match status" value="1"/>
</dbReference>
<feature type="domain" description="Acyl-CoA dehydrogenase/oxidase N-terminal" evidence="25">
    <location>
        <begin position="62"/>
        <end position="172"/>
    </location>
</feature>
<comment type="catalytic activity">
    <reaction evidence="16">
        <text>valproyl-CoA + oxidized [electron-transfer flavoprotein] + H(+) = (2E)-2-propylpent-2-enoyl-CoA + reduced [electron-transfer flavoprotein]</text>
        <dbReference type="Rhea" id="RHEA:65344"/>
        <dbReference type="Rhea" id="RHEA-COMP:10685"/>
        <dbReference type="Rhea" id="RHEA-COMP:10686"/>
        <dbReference type="ChEBI" id="CHEBI:15378"/>
        <dbReference type="ChEBI" id="CHEBI:57692"/>
        <dbReference type="ChEBI" id="CHEBI:58307"/>
        <dbReference type="ChEBI" id="CHEBI:156457"/>
        <dbReference type="ChEBI" id="CHEBI:156458"/>
    </reaction>
    <physiologicalReaction direction="left-to-right" evidence="16">
        <dbReference type="Rhea" id="RHEA:65345"/>
    </physiologicalReaction>
</comment>
<comment type="subunit">
    <text evidence="4">Homotetramer.</text>
</comment>
<dbReference type="Pfam" id="PF02770">
    <property type="entry name" value="Acyl-CoA_dh_M"/>
    <property type="match status" value="1"/>
</dbReference>
<evidence type="ECO:0000256" key="8">
    <source>
        <dbReference type="ARBA" id="ARBA00023002"/>
    </source>
</evidence>
<sequence>MFVSTQVFKHLRQCSQTILRRTGSPLSAAYRRQLSCCTQAAPLNEDTLAVQSQLPAPLTQLTTDEEAMRDIVRRLADEKVRPLVRQMDESAVMDQSVIDALFANGLMSVNIDTAYGGTGGNTFSLMVVIEELAKACASVSAFVGIHSTLAVQTLISFGTDDQKRRYLPVLAQRSAGSFCISEPNAGSDAFALKTTATREGDHWVINGAKSWITNAKEAQVFVVFANADPRAGHRGITCFIVDRHTPGLTVERPENKLGIRCSSTCPVTLDGVRVPECNVVGQVGQGYKYAIQTLNVGRIGIAAQMLGLAEGCFQEAVRYTFDRKQFGRRIFDFQALQHQISRAATEIESARLLVYNSARLRDAGMPFVKEASMAKYYASEVATRTTSKAVEWLGGVGFTK</sequence>
<evidence type="ECO:0000256" key="5">
    <source>
        <dbReference type="ARBA" id="ARBA00022630"/>
    </source>
</evidence>
<dbReference type="FunFam" id="1.10.540.10:FF:000012">
    <property type="entry name" value="Acyl-CoA dehydrogenase short/branched chain"/>
    <property type="match status" value="1"/>
</dbReference>
<evidence type="ECO:0000256" key="7">
    <source>
        <dbReference type="ARBA" id="ARBA00022832"/>
    </source>
</evidence>